<feature type="domain" description="Zinc knuckle CX2CX4HX4C" evidence="1">
    <location>
        <begin position="35"/>
        <end position="82"/>
    </location>
</feature>
<reference evidence="2" key="1">
    <citation type="journal article" date="2023" name="Plant J.">
        <title>Genome sequences and population genomics provide insights into the demographic history, inbreeding, and mutation load of two 'living fossil' tree species of Dipteronia.</title>
        <authorList>
            <person name="Feng Y."/>
            <person name="Comes H.P."/>
            <person name="Chen J."/>
            <person name="Zhu S."/>
            <person name="Lu R."/>
            <person name="Zhang X."/>
            <person name="Li P."/>
            <person name="Qiu J."/>
            <person name="Olsen K.M."/>
            <person name="Qiu Y."/>
        </authorList>
    </citation>
    <scope>NUCLEOTIDE SEQUENCE</scope>
    <source>
        <strain evidence="2">NBL</strain>
    </source>
</reference>
<dbReference type="InterPro" id="IPR025836">
    <property type="entry name" value="Zn_knuckle_CX2CX4HX4C"/>
</dbReference>
<evidence type="ECO:0000259" key="1">
    <source>
        <dbReference type="Pfam" id="PF14392"/>
    </source>
</evidence>
<dbReference type="Proteomes" id="UP001281410">
    <property type="component" value="Unassembled WGS sequence"/>
</dbReference>
<dbReference type="EMBL" id="JANJYJ010000003">
    <property type="protein sequence ID" value="KAK3222932.1"/>
    <property type="molecule type" value="Genomic_DNA"/>
</dbReference>
<dbReference type="PANTHER" id="PTHR31286:SF167">
    <property type="entry name" value="OS09G0268800 PROTEIN"/>
    <property type="match status" value="1"/>
</dbReference>
<evidence type="ECO:0000313" key="2">
    <source>
        <dbReference type="EMBL" id="KAK3222932.1"/>
    </source>
</evidence>
<proteinExistence type="predicted"/>
<sequence length="100" mass="11580">MGECLGQLIGELVDIDVEVTGECFGKYMRIKVATDVSKPLKRFLREELLNKGEESLLLLRYEKLPEYCYHCGIIRHSYQECHDQKEGDMKGVDMDFDYGP</sequence>
<evidence type="ECO:0000313" key="3">
    <source>
        <dbReference type="Proteomes" id="UP001281410"/>
    </source>
</evidence>
<comment type="caution">
    <text evidence="2">The sequence shown here is derived from an EMBL/GenBank/DDBJ whole genome shotgun (WGS) entry which is preliminary data.</text>
</comment>
<keyword evidence="3" id="KW-1185">Reference proteome</keyword>
<dbReference type="Pfam" id="PF14392">
    <property type="entry name" value="zf-CCHC_4"/>
    <property type="match status" value="1"/>
</dbReference>
<dbReference type="AlphaFoldDB" id="A0AAE0ARU6"/>
<name>A0AAE0ARU6_9ROSI</name>
<organism evidence="2 3">
    <name type="scientific">Dipteronia sinensis</name>
    <dbReference type="NCBI Taxonomy" id="43782"/>
    <lineage>
        <taxon>Eukaryota</taxon>
        <taxon>Viridiplantae</taxon>
        <taxon>Streptophyta</taxon>
        <taxon>Embryophyta</taxon>
        <taxon>Tracheophyta</taxon>
        <taxon>Spermatophyta</taxon>
        <taxon>Magnoliopsida</taxon>
        <taxon>eudicotyledons</taxon>
        <taxon>Gunneridae</taxon>
        <taxon>Pentapetalae</taxon>
        <taxon>rosids</taxon>
        <taxon>malvids</taxon>
        <taxon>Sapindales</taxon>
        <taxon>Sapindaceae</taxon>
        <taxon>Hippocastanoideae</taxon>
        <taxon>Acereae</taxon>
        <taxon>Dipteronia</taxon>
    </lineage>
</organism>
<gene>
    <name evidence="2" type="ORF">Dsin_009957</name>
</gene>
<accession>A0AAE0ARU6</accession>
<dbReference type="PANTHER" id="PTHR31286">
    <property type="entry name" value="GLYCINE-RICH CELL WALL STRUCTURAL PROTEIN 1.8-LIKE"/>
    <property type="match status" value="1"/>
</dbReference>
<dbReference type="InterPro" id="IPR040256">
    <property type="entry name" value="At4g02000-like"/>
</dbReference>
<protein>
    <recommendedName>
        <fullName evidence="1">Zinc knuckle CX2CX4HX4C domain-containing protein</fullName>
    </recommendedName>
</protein>